<dbReference type="InterPro" id="IPR024563">
    <property type="entry name" value="YqhR"/>
</dbReference>
<name>A0A2S7N3F1_9BACI</name>
<evidence type="ECO:0008006" key="4">
    <source>
        <dbReference type="Google" id="ProtNLM"/>
    </source>
</evidence>
<reference evidence="2 3" key="1">
    <citation type="submission" date="2017-12" db="EMBL/GenBank/DDBJ databases">
        <title>Taxonomic description and draft genome of Pradoshia cofamensis Gen. nov., sp. nov., a thermotolerant bacillale isolated from anterior gut of earthworm Eisenia fetida.</title>
        <authorList>
            <person name="Saha T."/>
            <person name="Chakraborty R."/>
        </authorList>
    </citation>
    <scope>NUCLEOTIDE SEQUENCE [LARGE SCALE GENOMIC DNA]</scope>
    <source>
        <strain evidence="2 3">EAG3</strain>
    </source>
</reference>
<dbReference type="Pfam" id="PF11085">
    <property type="entry name" value="YqhR"/>
    <property type="match status" value="1"/>
</dbReference>
<protein>
    <recommendedName>
        <fullName evidence="4">DUF1440 domain-containing protein</fullName>
    </recommendedName>
</protein>
<keyword evidence="3" id="KW-1185">Reference proteome</keyword>
<organism evidence="2 3">
    <name type="scientific">Pradoshia eiseniae</name>
    <dbReference type="NCBI Taxonomy" id="2064768"/>
    <lineage>
        <taxon>Bacteria</taxon>
        <taxon>Bacillati</taxon>
        <taxon>Bacillota</taxon>
        <taxon>Bacilli</taxon>
        <taxon>Bacillales</taxon>
        <taxon>Bacillaceae</taxon>
        <taxon>Pradoshia</taxon>
    </lineage>
</organism>
<dbReference type="OrthoDB" id="2691442at2"/>
<dbReference type="Proteomes" id="UP000239663">
    <property type="component" value="Unassembled WGS sequence"/>
</dbReference>
<evidence type="ECO:0000313" key="2">
    <source>
        <dbReference type="EMBL" id="PQD96547.1"/>
    </source>
</evidence>
<feature type="transmembrane region" description="Helical" evidence="1">
    <location>
        <begin position="92"/>
        <end position="112"/>
    </location>
</feature>
<dbReference type="RefSeq" id="WP_104847644.1">
    <property type="nucleotide sequence ID" value="NZ_PKOZ01000001.1"/>
</dbReference>
<comment type="caution">
    <text evidence="2">The sequence shown here is derived from an EMBL/GenBank/DDBJ whole genome shotgun (WGS) entry which is preliminary data.</text>
</comment>
<keyword evidence="1" id="KW-0812">Transmembrane</keyword>
<sequence length="169" mass="19335">MNKNVAEVKQPMSFGMTVSIIGLFAGLFWGAIFQLFTYFNYTEIGPTFVIRSWIKADFAKGWIGVILSLVCLSFISLLFSHLYSALFRKFNSYWLGVGYGIAIWALIFLALRPLFPGMKTVMELSIDTIITTFCLFLLFGLFIGYSISFEYHERELEKKIQAEKKEAQA</sequence>
<proteinExistence type="predicted"/>
<evidence type="ECO:0000256" key="1">
    <source>
        <dbReference type="SAM" id="Phobius"/>
    </source>
</evidence>
<gene>
    <name evidence="2" type="ORF">CYL18_01220</name>
</gene>
<feature type="transmembrane region" description="Helical" evidence="1">
    <location>
        <begin position="62"/>
        <end position="86"/>
    </location>
</feature>
<accession>A0A2S7N3F1</accession>
<evidence type="ECO:0000313" key="3">
    <source>
        <dbReference type="Proteomes" id="UP000239663"/>
    </source>
</evidence>
<feature type="transmembrane region" description="Helical" evidence="1">
    <location>
        <begin position="124"/>
        <end position="147"/>
    </location>
</feature>
<keyword evidence="1" id="KW-1133">Transmembrane helix</keyword>
<feature type="transmembrane region" description="Helical" evidence="1">
    <location>
        <begin position="20"/>
        <end position="41"/>
    </location>
</feature>
<dbReference type="AlphaFoldDB" id="A0A2S7N3F1"/>
<keyword evidence="1" id="KW-0472">Membrane</keyword>
<dbReference type="EMBL" id="PKOZ01000001">
    <property type="protein sequence ID" value="PQD96547.1"/>
    <property type="molecule type" value="Genomic_DNA"/>
</dbReference>